<evidence type="ECO:0000256" key="2">
    <source>
        <dbReference type="ARBA" id="ARBA00009347"/>
    </source>
</evidence>
<dbReference type="AlphaFoldDB" id="A0A6L8WDA5"/>
<dbReference type="InterPro" id="IPR013786">
    <property type="entry name" value="AcylCoA_DH/ox_N"/>
</dbReference>
<dbReference type="SUPFAM" id="SSF47203">
    <property type="entry name" value="Acyl-CoA dehydrogenase C-terminal domain-like"/>
    <property type="match status" value="1"/>
</dbReference>
<accession>A0A6L8WDA5</accession>
<dbReference type="GO" id="GO:0050660">
    <property type="term" value="F:flavin adenine dinucleotide binding"/>
    <property type="evidence" value="ECO:0007669"/>
    <property type="project" value="InterPro"/>
</dbReference>
<name>A0A6L8WDA5_9PROT</name>
<evidence type="ECO:0000313" key="9">
    <source>
        <dbReference type="EMBL" id="MZR32352.1"/>
    </source>
</evidence>
<comment type="cofactor">
    <cofactor evidence="1 5">
        <name>FAD</name>
        <dbReference type="ChEBI" id="CHEBI:57692"/>
    </cofactor>
</comment>
<reference evidence="9 10" key="1">
    <citation type="submission" date="2019-12" db="EMBL/GenBank/DDBJ databases">
        <title>Snethiella sp. nov. sp. isolated from sea sand.</title>
        <authorList>
            <person name="Kim J."/>
            <person name="Jeong S.E."/>
            <person name="Jung H.S."/>
            <person name="Jeon C.O."/>
        </authorList>
    </citation>
    <scope>NUCLEOTIDE SEQUENCE [LARGE SCALE GENOMIC DNA]</scope>
    <source>
        <strain evidence="9 10">DP05</strain>
    </source>
</reference>
<gene>
    <name evidence="9" type="ORF">GQE98_17060</name>
</gene>
<evidence type="ECO:0000256" key="3">
    <source>
        <dbReference type="ARBA" id="ARBA00022630"/>
    </source>
</evidence>
<keyword evidence="3 5" id="KW-0285">Flavoprotein</keyword>
<dbReference type="Pfam" id="PF00441">
    <property type="entry name" value="Acyl-CoA_dh_1"/>
    <property type="match status" value="1"/>
</dbReference>
<comment type="caution">
    <text evidence="9">The sequence shown here is derived from an EMBL/GenBank/DDBJ whole genome shotgun (WGS) entry which is preliminary data.</text>
</comment>
<dbReference type="PANTHER" id="PTHR43884">
    <property type="entry name" value="ACYL-COA DEHYDROGENASE"/>
    <property type="match status" value="1"/>
</dbReference>
<dbReference type="SUPFAM" id="SSF56645">
    <property type="entry name" value="Acyl-CoA dehydrogenase NM domain-like"/>
    <property type="match status" value="1"/>
</dbReference>
<evidence type="ECO:0000259" key="6">
    <source>
        <dbReference type="Pfam" id="PF00441"/>
    </source>
</evidence>
<proteinExistence type="inferred from homology"/>
<keyword evidence="4 5" id="KW-0274">FAD</keyword>
<keyword evidence="10" id="KW-1185">Reference proteome</keyword>
<dbReference type="Proteomes" id="UP000476030">
    <property type="component" value="Unassembled WGS sequence"/>
</dbReference>
<evidence type="ECO:0000313" key="10">
    <source>
        <dbReference type="Proteomes" id="UP000476030"/>
    </source>
</evidence>
<dbReference type="PIRSF" id="PIRSF016578">
    <property type="entry name" value="HsaA"/>
    <property type="match status" value="1"/>
</dbReference>
<dbReference type="InterPro" id="IPR006091">
    <property type="entry name" value="Acyl-CoA_Oxase/DH_mid-dom"/>
</dbReference>
<dbReference type="InterPro" id="IPR036250">
    <property type="entry name" value="AcylCo_DH-like_C"/>
</dbReference>
<dbReference type="Pfam" id="PF02771">
    <property type="entry name" value="Acyl-CoA_dh_N"/>
    <property type="match status" value="1"/>
</dbReference>
<keyword evidence="5" id="KW-0560">Oxidoreductase</keyword>
<dbReference type="GO" id="GO:0003995">
    <property type="term" value="F:acyl-CoA dehydrogenase activity"/>
    <property type="evidence" value="ECO:0007669"/>
    <property type="project" value="TreeGrafter"/>
</dbReference>
<dbReference type="Gene3D" id="2.40.110.10">
    <property type="entry name" value="Butyryl-CoA Dehydrogenase, subunit A, domain 2"/>
    <property type="match status" value="1"/>
</dbReference>
<evidence type="ECO:0000259" key="7">
    <source>
        <dbReference type="Pfam" id="PF02770"/>
    </source>
</evidence>
<evidence type="ECO:0000256" key="1">
    <source>
        <dbReference type="ARBA" id="ARBA00001974"/>
    </source>
</evidence>
<feature type="domain" description="Acyl-CoA dehydrogenase/oxidase C-terminal" evidence="6">
    <location>
        <begin position="233"/>
        <end position="365"/>
    </location>
</feature>
<dbReference type="InterPro" id="IPR037069">
    <property type="entry name" value="AcylCoA_DH/ox_N_sf"/>
</dbReference>
<feature type="domain" description="Acyl-CoA dehydrogenase/oxidase N-terminal" evidence="8">
    <location>
        <begin position="6"/>
        <end position="118"/>
    </location>
</feature>
<protein>
    <submittedName>
        <fullName evidence="9">Acyl-CoA dehydrogenase</fullName>
    </submittedName>
</protein>
<dbReference type="InterPro" id="IPR009075">
    <property type="entry name" value="AcylCo_DH/oxidase_C"/>
</dbReference>
<evidence type="ECO:0000256" key="4">
    <source>
        <dbReference type="ARBA" id="ARBA00022827"/>
    </source>
</evidence>
<evidence type="ECO:0000256" key="5">
    <source>
        <dbReference type="RuleBase" id="RU362125"/>
    </source>
</evidence>
<dbReference type="PANTHER" id="PTHR43884:SF12">
    <property type="entry name" value="ISOVALERYL-COA DEHYDROGENASE, MITOCHONDRIAL-RELATED"/>
    <property type="match status" value="1"/>
</dbReference>
<dbReference type="Pfam" id="PF02770">
    <property type="entry name" value="Acyl-CoA_dh_M"/>
    <property type="match status" value="1"/>
</dbReference>
<dbReference type="Gene3D" id="1.20.140.10">
    <property type="entry name" value="Butyryl-CoA Dehydrogenase, subunit A, domain 3"/>
    <property type="match status" value="1"/>
</dbReference>
<evidence type="ECO:0000259" key="8">
    <source>
        <dbReference type="Pfam" id="PF02771"/>
    </source>
</evidence>
<dbReference type="InterPro" id="IPR009100">
    <property type="entry name" value="AcylCoA_DH/oxidase_NM_dom_sf"/>
</dbReference>
<dbReference type="CDD" id="cd00567">
    <property type="entry name" value="ACAD"/>
    <property type="match status" value="1"/>
</dbReference>
<comment type="similarity">
    <text evidence="2 5">Belongs to the acyl-CoA dehydrogenase family.</text>
</comment>
<dbReference type="InterPro" id="IPR046373">
    <property type="entry name" value="Acyl-CoA_Oxase/DH_mid-dom_sf"/>
</dbReference>
<feature type="domain" description="Acyl-CoA oxidase/dehydrogenase middle" evidence="7">
    <location>
        <begin position="123"/>
        <end position="219"/>
    </location>
</feature>
<sequence>MSFALTPEQEQIKESIARICKPFGDDYWLQRDTDGEFPEEFCQAIVDEGFMGIAMPEKYGGSGLGIADAAVMAQAITESGAANAGFAALIIGIFGLNPVVVFGTEEQKQKWLPPIIKREDVACFAVTEPNTGLDTTRLKTRAVWDGKDYVVKGEKIWTSTALRANKMLLIARTKREEETKRPIDGLSLFYTDLDRDYVEIRPIDKMGRKCVDSNQMFIDGLRIPKEHLVGEEGKGFRYLLHGLNAERILIAASMVGLGRAALKKAAQYARDREVFGRPIGMNQSIQHPLAESWAELEAANLMAFQAANMYDEGKDCGLQANAAKYLAAEATFKSCTNAVMTHGGMGYAKEFHVERYLRESLIHRLAPISPQLILSYLAENALDLPKSY</sequence>
<dbReference type="RefSeq" id="WP_161317007.1">
    <property type="nucleotide sequence ID" value="NZ_WTUW01000009.1"/>
</dbReference>
<organism evidence="9 10">
    <name type="scientific">Sneathiella litorea</name>
    <dbReference type="NCBI Taxonomy" id="2606216"/>
    <lineage>
        <taxon>Bacteria</taxon>
        <taxon>Pseudomonadati</taxon>
        <taxon>Pseudomonadota</taxon>
        <taxon>Alphaproteobacteria</taxon>
        <taxon>Sneathiellales</taxon>
        <taxon>Sneathiellaceae</taxon>
        <taxon>Sneathiella</taxon>
    </lineage>
</organism>
<dbReference type="Gene3D" id="1.10.540.10">
    <property type="entry name" value="Acyl-CoA dehydrogenase/oxidase, N-terminal domain"/>
    <property type="match status" value="1"/>
</dbReference>
<dbReference type="FunFam" id="1.20.140.10:FF:000012">
    <property type="entry name" value="Acyl-CoA dehydrogenase fadE12"/>
    <property type="match status" value="1"/>
</dbReference>
<dbReference type="EMBL" id="WTUW01000009">
    <property type="protein sequence ID" value="MZR32352.1"/>
    <property type="molecule type" value="Genomic_DNA"/>
</dbReference>